<dbReference type="Proteomes" id="UP000002931">
    <property type="component" value="Unassembled WGS sequence"/>
</dbReference>
<proteinExistence type="predicted"/>
<name>A3VGQ0_9RHOB</name>
<reference evidence="1 2" key="1">
    <citation type="journal article" date="2010" name="J. Bacteriol.">
        <title>Genome sequences of Pelagibaca bermudensis HTCC2601T and Maritimibacter alkaliphilus HTCC2654T, the type strains of two marine Roseobacter genera.</title>
        <authorList>
            <person name="Thrash J.C."/>
            <person name="Cho J.C."/>
            <person name="Ferriera S."/>
            <person name="Johnson J."/>
            <person name="Vergin K.L."/>
            <person name="Giovannoni S.J."/>
        </authorList>
    </citation>
    <scope>NUCLEOTIDE SEQUENCE [LARGE SCALE GENOMIC DNA]</scope>
    <source>
        <strain evidence="1 2">HTCC2654</strain>
    </source>
</reference>
<dbReference type="HOGENOM" id="CLU_3063194_0_0_5"/>
<evidence type="ECO:0000313" key="2">
    <source>
        <dbReference type="Proteomes" id="UP000002931"/>
    </source>
</evidence>
<evidence type="ECO:0000313" key="1">
    <source>
        <dbReference type="EMBL" id="EAQ12455.1"/>
    </source>
</evidence>
<organism evidence="1 2">
    <name type="scientific">Maritimibacter alkaliphilus HTCC2654</name>
    <dbReference type="NCBI Taxonomy" id="314271"/>
    <lineage>
        <taxon>Bacteria</taxon>
        <taxon>Pseudomonadati</taxon>
        <taxon>Pseudomonadota</taxon>
        <taxon>Alphaproteobacteria</taxon>
        <taxon>Rhodobacterales</taxon>
        <taxon>Roseobacteraceae</taxon>
        <taxon>Maritimibacter</taxon>
    </lineage>
</organism>
<keyword evidence="2" id="KW-1185">Reference proteome</keyword>
<comment type="caution">
    <text evidence="1">The sequence shown here is derived from an EMBL/GenBank/DDBJ whole genome shotgun (WGS) entry which is preliminary data.</text>
</comment>
<protein>
    <submittedName>
        <fullName evidence="1">Uncharacterized protein</fullName>
    </submittedName>
</protein>
<dbReference type="EMBL" id="AAMT01000008">
    <property type="protein sequence ID" value="EAQ12455.1"/>
    <property type="molecule type" value="Genomic_DNA"/>
</dbReference>
<dbReference type="AlphaFoldDB" id="A3VGQ0"/>
<sequence length="53" mass="6031">MISAAARSGSSARWAYLCVVSGLVWPRSRPTTGRVRPFETKCEACVWRLSWMR</sequence>
<gene>
    <name evidence="1" type="ORF">RB2654_14255</name>
</gene>
<accession>A3VGQ0</accession>